<dbReference type="EMBL" id="CM055098">
    <property type="protein sequence ID" value="KAJ7549950.1"/>
    <property type="molecule type" value="Genomic_DNA"/>
</dbReference>
<keyword evidence="2" id="KW-1185">Reference proteome</keyword>
<gene>
    <name evidence="1" type="ORF">O6H91_07G075700</name>
</gene>
<comment type="caution">
    <text evidence="1">The sequence shown here is derived from an EMBL/GenBank/DDBJ whole genome shotgun (WGS) entry which is preliminary data.</text>
</comment>
<reference evidence="2" key="1">
    <citation type="journal article" date="2024" name="Proc. Natl. Acad. Sci. U.S.A.">
        <title>Extraordinary preservation of gene collinearity over three hundred million years revealed in homosporous lycophytes.</title>
        <authorList>
            <person name="Li C."/>
            <person name="Wickell D."/>
            <person name="Kuo L.Y."/>
            <person name="Chen X."/>
            <person name="Nie B."/>
            <person name="Liao X."/>
            <person name="Peng D."/>
            <person name="Ji J."/>
            <person name="Jenkins J."/>
            <person name="Williams M."/>
            <person name="Shu S."/>
            <person name="Plott C."/>
            <person name="Barry K."/>
            <person name="Rajasekar S."/>
            <person name="Grimwood J."/>
            <person name="Han X."/>
            <person name="Sun S."/>
            <person name="Hou Z."/>
            <person name="He W."/>
            <person name="Dai G."/>
            <person name="Sun C."/>
            <person name="Schmutz J."/>
            <person name="Leebens-Mack J.H."/>
            <person name="Li F.W."/>
            <person name="Wang L."/>
        </authorList>
    </citation>
    <scope>NUCLEOTIDE SEQUENCE [LARGE SCALE GENOMIC DNA]</scope>
    <source>
        <strain evidence="2">cv. PW_Plant_1</strain>
    </source>
</reference>
<organism evidence="1 2">
    <name type="scientific">Diphasiastrum complanatum</name>
    <name type="common">Issler's clubmoss</name>
    <name type="synonym">Lycopodium complanatum</name>
    <dbReference type="NCBI Taxonomy" id="34168"/>
    <lineage>
        <taxon>Eukaryota</taxon>
        <taxon>Viridiplantae</taxon>
        <taxon>Streptophyta</taxon>
        <taxon>Embryophyta</taxon>
        <taxon>Tracheophyta</taxon>
        <taxon>Lycopodiopsida</taxon>
        <taxon>Lycopodiales</taxon>
        <taxon>Lycopodiaceae</taxon>
        <taxon>Lycopodioideae</taxon>
        <taxon>Diphasiastrum</taxon>
    </lineage>
</organism>
<evidence type="ECO:0000313" key="2">
    <source>
        <dbReference type="Proteomes" id="UP001162992"/>
    </source>
</evidence>
<accession>A0ACC2D775</accession>
<dbReference type="Proteomes" id="UP001162992">
    <property type="component" value="Chromosome 7"/>
</dbReference>
<evidence type="ECO:0000313" key="1">
    <source>
        <dbReference type="EMBL" id="KAJ7549950.1"/>
    </source>
</evidence>
<name>A0ACC2D775_DIPCM</name>
<protein>
    <submittedName>
        <fullName evidence="1">Uncharacterized protein</fullName>
    </submittedName>
</protein>
<sequence>MRAARDQATGCASKSAALTFCDRRATTGRSREAGDGDQPPLSCHCSRERQESLIVVTWLIRSVIRCAWWRLEAWKIDGRFAVLLFCSIANGNSLRRLQLGCVRCRAVQCQSPSPQPFSIFTSDYLRLVRRL</sequence>
<proteinExistence type="predicted"/>